<protein>
    <submittedName>
        <fullName evidence="2">Hemimethylated DNA-binding domain-containing protein</fullName>
    </submittedName>
</protein>
<organism evidence="1 2">
    <name type="scientific">Panagrolaimus sp. JU765</name>
    <dbReference type="NCBI Taxonomy" id="591449"/>
    <lineage>
        <taxon>Eukaryota</taxon>
        <taxon>Metazoa</taxon>
        <taxon>Ecdysozoa</taxon>
        <taxon>Nematoda</taxon>
        <taxon>Chromadorea</taxon>
        <taxon>Rhabditida</taxon>
        <taxon>Tylenchina</taxon>
        <taxon>Panagrolaimomorpha</taxon>
        <taxon>Panagrolaimoidea</taxon>
        <taxon>Panagrolaimidae</taxon>
        <taxon>Panagrolaimus</taxon>
    </lineage>
</organism>
<proteinExistence type="predicted"/>
<evidence type="ECO:0000313" key="1">
    <source>
        <dbReference type="Proteomes" id="UP000887576"/>
    </source>
</evidence>
<reference evidence="2" key="1">
    <citation type="submission" date="2022-11" db="UniProtKB">
        <authorList>
            <consortium name="WormBaseParasite"/>
        </authorList>
    </citation>
    <scope>IDENTIFICATION</scope>
</reference>
<sequence length="278" mass="32621">MDYYWKETLEKFNFYYEKYFGIDKNDGGIIEVIKDGLLQIEEEDINSKDAQEKGYFGYMDYYWKETIEKFNFYYEKYFGIDNNNDGIIEEVIKDGLLQIDEEDVNSKDAQEKGYFGLGIKLRDPKPPNVIFSVGDVVYHKTLKYKGVIVGWDEKENAPEKWLKAVRGSITDRGESQPNYAVLIDTRSRLTPQMENAPEKWLKAVRGSKTERGESQPNYAVLIDTRTRLTPQMGYVVQNNLELSQGRVFHPMIDKYFEGMETNNKYKIRPFVKEVYPND</sequence>
<dbReference type="Proteomes" id="UP000887576">
    <property type="component" value="Unplaced"/>
</dbReference>
<name>A0AC34QRB3_9BILA</name>
<dbReference type="WBParaSite" id="JU765_v2.g18650.t1">
    <property type="protein sequence ID" value="JU765_v2.g18650.t1"/>
    <property type="gene ID" value="JU765_v2.g18650"/>
</dbReference>
<accession>A0AC34QRB3</accession>
<evidence type="ECO:0000313" key="2">
    <source>
        <dbReference type="WBParaSite" id="JU765_v2.g18650.t1"/>
    </source>
</evidence>